<proteinExistence type="predicted"/>
<evidence type="ECO:0000313" key="2">
    <source>
        <dbReference type="Proteomes" id="UP000428328"/>
    </source>
</evidence>
<protein>
    <submittedName>
        <fullName evidence="1">Uncharacterized protein</fullName>
    </submittedName>
</protein>
<dbReference type="EMBL" id="CP046400">
    <property type="protein sequence ID" value="QGY38639.1"/>
    <property type="molecule type" value="Genomic_DNA"/>
</dbReference>
<dbReference type="RefSeq" id="WP_158945636.1">
    <property type="nucleotide sequence ID" value="NZ_CP046400.1"/>
</dbReference>
<dbReference type="SUPFAM" id="SSF89550">
    <property type="entry name" value="PHP domain-like"/>
    <property type="match status" value="1"/>
</dbReference>
<gene>
    <name evidence="1" type="ORF">GM415_00275</name>
</gene>
<organism evidence="1 2">
    <name type="scientific">Pseudodesulfovibrio cashew</name>
    <dbReference type="NCBI Taxonomy" id="2678688"/>
    <lineage>
        <taxon>Bacteria</taxon>
        <taxon>Pseudomonadati</taxon>
        <taxon>Thermodesulfobacteriota</taxon>
        <taxon>Desulfovibrionia</taxon>
        <taxon>Desulfovibrionales</taxon>
        <taxon>Desulfovibrionaceae</taxon>
    </lineage>
</organism>
<sequence length="386" mass="44836">MKLIKNEKTVEGQAFREAAVEEITDDDKARFFRVVSVDLEPWQIEQVVTPTDIHVRQESLLAVHWHPEFVPMEHIRKRVDAMFPNRRDELLIPTQHNVLMSWGNHSGVEVDCFSSGFNRKVQLLLHFTNDKVRDAGVLKSMLAHTFKYRSGQLFEFMDTITKPDAERIGRAARATGADAALIDFVRVNVAKIQQLLDDNWTEVPRISVKNKLLRNWFDTMRQDLGDNTVDRIQAYLKAVKTLVKEGFNLSFFYRASEIIEEVRGLGGCVVIPHPEQFWPILLRNYDVDGIEVWNPQSLEYTEFLISVVNEQNERRRHSERDMLVFMGDDCHMGEKTKPLDQQDEEKAAREIGYQPAWDDLSIRKKLILNHMGRKATIKEYTERLAG</sequence>
<dbReference type="Proteomes" id="UP000428328">
    <property type="component" value="Chromosome"/>
</dbReference>
<evidence type="ECO:0000313" key="1">
    <source>
        <dbReference type="EMBL" id="QGY38639.1"/>
    </source>
</evidence>
<keyword evidence="2" id="KW-1185">Reference proteome</keyword>
<dbReference type="KEGG" id="psel:GM415_00275"/>
<dbReference type="Gene3D" id="3.20.20.140">
    <property type="entry name" value="Metal-dependent hydrolases"/>
    <property type="match status" value="1"/>
</dbReference>
<dbReference type="InterPro" id="IPR016195">
    <property type="entry name" value="Pol/histidinol_Pase-like"/>
</dbReference>
<reference evidence="1 2" key="1">
    <citation type="submission" date="2019-11" db="EMBL/GenBank/DDBJ databases">
        <authorList>
            <person name="Zheng R.K."/>
            <person name="Sun C.M."/>
        </authorList>
    </citation>
    <scope>NUCLEOTIDE SEQUENCE [LARGE SCALE GENOMIC DNA]</scope>
    <source>
        <strain evidence="1 2">SRB007</strain>
    </source>
</reference>
<accession>A0A6I6JBY4</accession>
<dbReference type="AlphaFoldDB" id="A0A6I6JBY4"/>
<name>A0A6I6JBY4_9BACT</name>